<protein>
    <recommendedName>
        <fullName evidence="4">SH3b domain-containing protein</fullName>
    </recommendedName>
</protein>
<dbReference type="AlphaFoldDB" id="A0A0G1K601"/>
<name>A0A0G1K601_9BACT</name>
<keyword evidence="1" id="KW-1133">Transmembrane helix</keyword>
<organism evidence="2 3">
    <name type="scientific">Candidatus Collierbacteria bacterium GW2011_GWB2_44_22</name>
    <dbReference type="NCBI Taxonomy" id="1618387"/>
    <lineage>
        <taxon>Bacteria</taxon>
        <taxon>Candidatus Collieribacteriota</taxon>
    </lineage>
</organism>
<accession>A0A0G1K601</accession>
<evidence type="ECO:0000313" key="3">
    <source>
        <dbReference type="Proteomes" id="UP000034006"/>
    </source>
</evidence>
<comment type="caution">
    <text evidence="2">The sequence shown here is derived from an EMBL/GenBank/DDBJ whole genome shotgun (WGS) entry which is preliminary data.</text>
</comment>
<dbReference type="PATRIC" id="fig|1618387.3.peg.689"/>
<feature type="transmembrane region" description="Helical" evidence="1">
    <location>
        <begin position="594"/>
        <end position="613"/>
    </location>
</feature>
<keyword evidence="1" id="KW-0472">Membrane</keyword>
<sequence>MLRLIVKIFVFFGIFFWVVRPSFAVEPGISIANILNGVWKYNTQSIFDFGNSVSNIWPKDNKVLTLNSNSGQRPIDLSNIEEINVILAQNKQFLEKLSPKPVVKDLNLDPKALKLTEKLEQTKTAAANIYSGIQNLKSRYLLLSQKWNNLTESEVRSELTTLSSIFTQNTTQKDLGILATAEWLKASWDHSIMVNLVDETQVIQSQIENLLNDVITSGKTSDSSALDPTFTHINKLDQIIGTSLAQATDLSLFGFIRKTFDQIATFDKQSLEATRLLTEINDDPTKDLTIAIDRLKGEILGTNLLPNANLFLSATVYSHSATNKVLGLLALVNSNKIRLAGGTGQIINNIWIEEGNVIFKIMASNPSRTQIQTANIKYLLPTELKQEQILSHSPELAIGTDANENAQVASGEILLSPLETRVFSVEVEDIWTFNPGEIENLKSQVNLLIETIQNTAGYTKGDALKNDILSTLNKILQKHQQSITPESRIVSFRETSLALNEIEQKVSSLKSLALESHNTGSVLGMFTKTQAVSLRGFIILIFASLVFMTIYLKAIKSDFVVRKAPLKITPAPQTNIQYHFQEKSRPKLNQITKIMIITLISGGIGSVGASLAIKSTSIPPKGPSPINTSTKVLGSSTEASVKEFPYQVNLIPPKVGTIPVRNSPSITSPQIRSLNESKSVSVFKKVDQWVMIMSQEDSSQNSGWWINDFYIEKN</sequence>
<feature type="transmembrane region" description="Helical" evidence="1">
    <location>
        <begin position="532"/>
        <end position="552"/>
    </location>
</feature>
<reference evidence="2 3" key="1">
    <citation type="journal article" date="2015" name="Nature">
        <title>rRNA introns, odd ribosomes, and small enigmatic genomes across a large radiation of phyla.</title>
        <authorList>
            <person name="Brown C.T."/>
            <person name="Hug L.A."/>
            <person name="Thomas B.C."/>
            <person name="Sharon I."/>
            <person name="Castelle C.J."/>
            <person name="Singh A."/>
            <person name="Wilkins M.J."/>
            <person name="Williams K.H."/>
            <person name="Banfield J.F."/>
        </authorList>
    </citation>
    <scope>NUCLEOTIDE SEQUENCE [LARGE SCALE GENOMIC DNA]</scope>
</reference>
<proteinExistence type="predicted"/>
<evidence type="ECO:0000256" key="1">
    <source>
        <dbReference type="SAM" id="Phobius"/>
    </source>
</evidence>
<dbReference type="Proteomes" id="UP000034006">
    <property type="component" value="Unassembled WGS sequence"/>
</dbReference>
<keyword evidence="1" id="KW-0812">Transmembrane</keyword>
<dbReference type="STRING" id="1618387.UW44_C0008G0064"/>
<gene>
    <name evidence="2" type="ORF">UW44_C0008G0064</name>
</gene>
<evidence type="ECO:0008006" key="4">
    <source>
        <dbReference type="Google" id="ProtNLM"/>
    </source>
</evidence>
<dbReference type="EMBL" id="LCIH01000008">
    <property type="protein sequence ID" value="KKT51742.1"/>
    <property type="molecule type" value="Genomic_DNA"/>
</dbReference>
<evidence type="ECO:0000313" key="2">
    <source>
        <dbReference type="EMBL" id="KKT51742.1"/>
    </source>
</evidence>